<evidence type="ECO:0000313" key="4">
    <source>
        <dbReference type="WBParaSite" id="jg25146"/>
    </source>
</evidence>
<feature type="region of interest" description="Disordered" evidence="1">
    <location>
        <begin position="1"/>
        <end position="65"/>
    </location>
</feature>
<dbReference type="AlphaFoldDB" id="A0A915DYW6"/>
<name>A0A915DYW6_9BILA</name>
<feature type="compositionally biased region" description="Polar residues" evidence="1">
    <location>
        <begin position="1"/>
        <end position="33"/>
    </location>
</feature>
<feature type="transmembrane region" description="Helical" evidence="2">
    <location>
        <begin position="67"/>
        <end position="95"/>
    </location>
</feature>
<dbReference type="Proteomes" id="UP000887574">
    <property type="component" value="Unplaced"/>
</dbReference>
<keyword evidence="2" id="KW-1133">Transmembrane helix</keyword>
<organism evidence="3 4">
    <name type="scientific">Ditylenchus dipsaci</name>
    <dbReference type="NCBI Taxonomy" id="166011"/>
    <lineage>
        <taxon>Eukaryota</taxon>
        <taxon>Metazoa</taxon>
        <taxon>Ecdysozoa</taxon>
        <taxon>Nematoda</taxon>
        <taxon>Chromadorea</taxon>
        <taxon>Rhabditida</taxon>
        <taxon>Tylenchina</taxon>
        <taxon>Tylenchomorpha</taxon>
        <taxon>Sphaerularioidea</taxon>
        <taxon>Anguinidae</taxon>
        <taxon>Anguininae</taxon>
        <taxon>Ditylenchus</taxon>
    </lineage>
</organism>
<keyword evidence="2" id="KW-0812">Transmembrane</keyword>
<evidence type="ECO:0000256" key="1">
    <source>
        <dbReference type="SAM" id="MobiDB-lite"/>
    </source>
</evidence>
<protein>
    <submittedName>
        <fullName evidence="4">Transmembrane protein</fullName>
    </submittedName>
</protein>
<keyword evidence="2" id="KW-0472">Membrane</keyword>
<dbReference type="WBParaSite" id="jg25146">
    <property type="protein sequence ID" value="jg25146"/>
    <property type="gene ID" value="jg25146"/>
</dbReference>
<reference evidence="4" key="1">
    <citation type="submission" date="2022-11" db="UniProtKB">
        <authorList>
            <consortium name="WormBaseParasite"/>
        </authorList>
    </citation>
    <scope>IDENTIFICATION</scope>
</reference>
<evidence type="ECO:0000313" key="3">
    <source>
        <dbReference type="Proteomes" id="UP000887574"/>
    </source>
</evidence>
<keyword evidence="3" id="KW-1185">Reference proteome</keyword>
<sequence>MSKQAITKSGRDTMQSRSKISTYEQSEKQTVTNPGREDEDDETCGDLENQKTQQNKKKGKSSSKKKIVCVSVSVVVLLIGFVAIAFGAVGLALGWNI</sequence>
<proteinExistence type="predicted"/>
<accession>A0A915DYW6</accession>
<evidence type="ECO:0000256" key="2">
    <source>
        <dbReference type="SAM" id="Phobius"/>
    </source>
</evidence>
<feature type="compositionally biased region" description="Basic residues" evidence="1">
    <location>
        <begin position="54"/>
        <end position="65"/>
    </location>
</feature>